<feature type="site" description="Contributes to redox potential value" evidence="3">
    <location>
        <position position="36"/>
    </location>
</feature>
<dbReference type="CDD" id="cd02947">
    <property type="entry name" value="TRX_family"/>
    <property type="match status" value="1"/>
</dbReference>
<sequence>MNTITTIRSINDFNKRIDSAEGKVVVLDFYATWCGPCKEIEKTVKSLARQYEGKVIFLKVNVDKYDELVQRYKVRSMPTFVFLRGARRLGSIIGADEHKLVKMLAKVGK</sequence>
<accession>A0A6P8WXY8</accession>
<evidence type="ECO:0000256" key="4">
    <source>
        <dbReference type="PIRSR" id="PIRSR000077-4"/>
    </source>
</evidence>
<evidence type="ECO:0000259" key="5">
    <source>
        <dbReference type="PROSITE" id="PS51352"/>
    </source>
</evidence>
<dbReference type="SUPFAM" id="SSF52833">
    <property type="entry name" value="Thioredoxin-like"/>
    <property type="match status" value="1"/>
</dbReference>
<dbReference type="InterPro" id="IPR005746">
    <property type="entry name" value="Thioredoxin"/>
</dbReference>
<dbReference type="OrthoDB" id="2121326at2759"/>
<dbReference type="GeneID" id="117567535"/>
<dbReference type="InterPro" id="IPR013766">
    <property type="entry name" value="Thioredoxin_domain"/>
</dbReference>
<keyword evidence="4" id="KW-0676">Redox-active center</keyword>
<feature type="active site" description="Nucleophile" evidence="3">
    <location>
        <position position="34"/>
    </location>
</feature>
<protein>
    <recommendedName>
        <fullName evidence="2">Thioredoxin</fullName>
    </recommendedName>
</protein>
<feature type="disulfide bond" description="Redox-active" evidence="4">
    <location>
        <begin position="34"/>
        <end position="37"/>
    </location>
</feature>
<feature type="active site" description="Nucleophile" evidence="3">
    <location>
        <position position="37"/>
    </location>
</feature>
<name>A0A6P8WXY8_DROAB</name>
<feature type="site" description="Contributes to redox potential value" evidence="3">
    <location>
        <position position="35"/>
    </location>
</feature>
<dbReference type="GO" id="GO:0015035">
    <property type="term" value="F:protein-disulfide reductase activity"/>
    <property type="evidence" value="ECO:0007669"/>
    <property type="project" value="InterPro"/>
</dbReference>
<organism evidence="6 7">
    <name type="scientific">Drosophila albomicans</name>
    <name type="common">Fruit fly</name>
    <dbReference type="NCBI Taxonomy" id="7291"/>
    <lineage>
        <taxon>Eukaryota</taxon>
        <taxon>Metazoa</taxon>
        <taxon>Ecdysozoa</taxon>
        <taxon>Arthropoda</taxon>
        <taxon>Hexapoda</taxon>
        <taxon>Insecta</taxon>
        <taxon>Pterygota</taxon>
        <taxon>Neoptera</taxon>
        <taxon>Endopterygota</taxon>
        <taxon>Diptera</taxon>
        <taxon>Brachycera</taxon>
        <taxon>Muscomorpha</taxon>
        <taxon>Ephydroidea</taxon>
        <taxon>Drosophilidae</taxon>
        <taxon>Drosophila</taxon>
    </lineage>
</organism>
<dbReference type="PIRSF" id="PIRSF000077">
    <property type="entry name" value="Thioredoxin"/>
    <property type="match status" value="1"/>
</dbReference>
<dbReference type="PROSITE" id="PS00194">
    <property type="entry name" value="THIOREDOXIN_1"/>
    <property type="match status" value="1"/>
</dbReference>
<dbReference type="PROSITE" id="PS51352">
    <property type="entry name" value="THIOREDOXIN_2"/>
    <property type="match status" value="1"/>
</dbReference>
<dbReference type="PANTHER" id="PTHR46115">
    <property type="entry name" value="THIOREDOXIN-LIKE PROTEIN 1"/>
    <property type="match status" value="1"/>
</dbReference>
<dbReference type="PRINTS" id="PR00421">
    <property type="entry name" value="THIOREDOXIN"/>
</dbReference>
<feature type="domain" description="Thioredoxin" evidence="5">
    <location>
        <begin position="1"/>
        <end position="109"/>
    </location>
</feature>
<evidence type="ECO:0000256" key="2">
    <source>
        <dbReference type="PIRNR" id="PIRNR000077"/>
    </source>
</evidence>
<evidence type="ECO:0000256" key="1">
    <source>
        <dbReference type="ARBA" id="ARBA00023157"/>
    </source>
</evidence>
<dbReference type="AlphaFoldDB" id="A0A6P8WXY8"/>
<dbReference type="Pfam" id="PF00085">
    <property type="entry name" value="Thioredoxin"/>
    <property type="match status" value="1"/>
</dbReference>
<feature type="site" description="Deprotonates C-terminal active site Cys" evidence="3">
    <location>
        <position position="28"/>
    </location>
</feature>
<dbReference type="RefSeq" id="XP_034103475.1">
    <property type="nucleotide sequence ID" value="XM_034247584.2"/>
</dbReference>
<dbReference type="Proteomes" id="UP000515160">
    <property type="component" value="Chromosome X"/>
</dbReference>
<reference evidence="7" key="1">
    <citation type="submission" date="2025-08" db="UniProtKB">
        <authorList>
            <consortium name="RefSeq"/>
        </authorList>
    </citation>
    <scope>IDENTIFICATION</scope>
    <source>
        <strain evidence="7">15112-1751.03</strain>
        <tissue evidence="7">Whole Adult</tissue>
    </source>
</reference>
<keyword evidence="1 4" id="KW-1015">Disulfide bond</keyword>
<evidence type="ECO:0000313" key="7">
    <source>
        <dbReference type="RefSeq" id="XP_034103475.1"/>
    </source>
</evidence>
<gene>
    <name evidence="7" type="primary">LOC117567535</name>
</gene>
<evidence type="ECO:0000313" key="6">
    <source>
        <dbReference type="Proteomes" id="UP000515160"/>
    </source>
</evidence>
<evidence type="ECO:0000256" key="3">
    <source>
        <dbReference type="PIRSR" id="PIRSR000077-1"/>
    </source>
</evidence>
<dbReference type="InterPro" id="IPR017937">
    <property type="entry name" value="Thioredoxin_CS"/>
</dbReference>
<dbReference type="InterPro" id="IPR036249">
    <property type="entry name" value="Thioredoxin-like_sf"/>
</dbReference>
<keyword evidence="6" id="KW-1185">Reference proteome</keyword>
<proteinExistence type="inferred from homology"/>
<dbReference type="Gene3D" id="3.40.30.10">
    <property type="entry name" value="Glutaredoxin"/>
    <property type="match status" value="1"/>
</dbReference>
<comment type="similarity">
    <text evidence="2">Belongs to the thioredoxin family.</text>
</comment>